<evidence type="ECO:0000313" key="3">
    <source>
        <dbReference type="Proteomes" id="UP001152795"/>
    </source>
</evidence>
<dbReference type="AlphaFoldDB" id="A0A6S7FSD2"/>
<keyword evidence="3" id="KW-1185">Reference proteome</keyword>
<reference evidence="2" key="1">
    <citation type="submission" date="2020-04" db="EMBL/GenBank/DDBJ databases">
        <authorList>
            <person name="Alioto T."/>
            <person name="Alioto T."/>
            <person name="Gomez Garrido J."/>
        </authorList>
    </citation>
    <scope>NUCLEOTIDE SEQUENCE</scope>
    <source>
        <strain evidence="2">A484AB</strain>
    </source>
</reference>
<dbReference type="Proteomes" id="UP001152795">
    <property type="component" value="Unassembled WGS sequence"/>
</dbReference>
<evidence type="ECO:0000256" key="1">
    <source>
        <dbReference type="SAM" id="MobiDB-lite"/>
    </source>
</evidence>
<evidence type="ECO:0000313" key="2">
    <source>
        <dbReference type="EMBL" id="CAB3980013.1"/>
    </source>
</evidence>
<gene>
    <name evidence="2" type="ORF">PACLA_8A084714</name>
</gene>
<feature type="region of interest" description="Disordered" evidence="1">
    <location>
        <begin position="94"/>
        <end position="119"/>
    </location>
</feature>
<feature type="region of interest" description="Disordered" evidence="1">
    <location>
        <begin position="18"/>
        <end position="80"/>
    </location>
</feature>
<dbReference type="EMBL" id="CACRXK020000249">
    <property type="protein sequence ID" value="CAB3980013.1"/>
    <property type="molecule type" value="Genomic_DNA"/>
</dbReference>
<sequence length="119" mass="13607">MVTRQPFIQILRIAKVYDDSSQNGEAETAKPDPNVHGPKTQDDVMAEERATKLKQEKEKEVQRLEEEAKSTTSSLRRQVQLERRRRAQLFINMLKKTKPGASEQTSENQADDSEPRAPS</sequence>
<accession>A0A6S7FSD2</accession>
<protein>
    <submittedName>
        <fullName evidence="2">Uncharacterized protein</fullName>
    </submittedName>
</protein>
<proteinExistence type="predicted"/>
<organism evidence="2 3">
    <name type="scientific">Paramuricea clavata</name>
    <name type="common">Red gorgonian</name>
    <name type="synonym">Violescent sea-whip</name>
    <dbReference type="NCBI Taxonomy" id="317549"/>
    <lineage>
        <taxon>Eukaryota</taxon>
        <taxon>Metazoa</taxon>
        <taxon>Cnidaria</taxon>
        <taxon>Anthozoa</taxon>
        <taxon>Octocorallia</taxon>
        <taxon>Malacalcyonacea</taxon>
        <taxon>Plexauridae</taxon>
        <taxon>Paramuricea</taxon>
    </lineage>
</organism>
<feature type="compositionally biased region" description="Basic and acidic residues" evidence="1">
    <location>
        <begin position="39"/>
        <end position="69"/>
    </location>
</feature>
<comment type="caution">
    <text evidence="2">The sequence shown here is derived from an EMBL/GenBank/DDBJ whole genome shotgun (WGS) entry which is preliminary data.</text>
</comment>
<name>A0A6S7FSD2_PARCT</name>